<dbReference type="PANTHER" id="PTHR43155:SF2">
    <property type="entry name" value="CYCLIC DI-GMP PHOSPHODIESTERASE PA4108"/>
    <property type="match status" value="1"/>
</dbReference>
<dbReference type="Pfam" id="PF11871">
    <property type="entry name" value="DUF3391"/>
    <property type="match status" value="1"/>
</dbReference>
<dbReference type="PANTHER" id="PTHR43155">
    <property type="entry name" value="CYCLIC DI-GMP PHOSPHODIESTERASE PA4108-RELATED"/>
    <property type="match status" value="1"/>
</dbReference>
<comment type="caution">
    <text evidence="2">The sequence shown here is derived from an EMBL/GenBank/DDBJ whole genome shotgun (WGS) entry which is preliminary data.</text>
</comment>
<proteinExistence type="predicted"/>
<dbReference type="GO" id="GO:0008081">
    <property type="term" value="F:phosphoric diester hydrolase activity"/>
    <property type="evidence" value="ECO:0007669"/>
    <property type="project" value="UniProtKB-ARBA"/>
</dbReference>
<dbReference type="PROSITE" id="PS51832">
    <property type="entry name" value="HD_GYP"/>
    <property type="match status" value="1"/>
</dbReference>
<dbReference type="SUPFAM" id="SSF109604">
    <property type="entry name" value="HD-domain/PDEase-like"/>
    <property type="match status" value="1"/>
</dbReference>
<organism evidence="2 3">
    <name type="scientific">Pseudoduganella aquatica</name>
    <dbReference type="NCBI Taxonomy" id="2660641"/>
    <lineage>
        <taxon>Bacteria</taxon>
        <taxon>Pseudomonadati</taxon>
        <taxon>Pseudomonadota</taxon>
        <taxon>Betaproteobacteria</taxon>
        <taxon>Burkholderiales</taxon>
        <taxon>Oxalobacteraceae</taxon>
        <taxon>Telluria group</taxon>
        <taxon>Pseudoduganella</taxon>
    </lineage>
</organism>
<evidence type="ECO:0000259" key="1">
    <source>
        <dbReference type="PROSITE" id="PS51832"/>
    </source>
</evidence>
<dbReference type="Gene3D" id="1.10.3210.10">
    <property type="entry name" value="Hypothetical protein af1432"/>
    <property type="match status" value="1"/>
</dbReference>
<evidence type="ECO:0000313" key="2">
    <source>
        <dbReference type="EMBL" id="MYN06639.1"/>
    </source>
</evidence>
<dbReference type="CDD" id="cd00077">
    <property type="entry name" value="HDc"/>
    <property type="match status" value="1"/>
</dbReference>
<feature type="domain" description="HD-GYP" evidence="1">
    <location>
        <begin position="118"/>
        <end position="315"/>
    </location>
</feature>
<protein>
    <submittedName>
        <fullName evidence="2">DUF3391 domain-containing protein</fullName>
    </submittedName>
</protein>
<dbReference type="Pfam" id="PF13487">
    <property type="entry name" value="HD_5"/>
    <property type="match status" value="1"/>
</dbReference>
<dbReference type="RefSeq" id="WP_161071020.1">
    <property type="nucleotide sequence ID" value="NZ_WWCU01000003.1"/>
</dbReference>
<dbReference type="EMBL" id="WWCU01000003">
    <property type="protein sequence ID" value="MYN06639.1"/>
    <property type="molecule type" value="Genomic_DNA"/>
</dbReference>
<dbReference type="SMART" id="SM00471">
    <property type="entry name" value="HDc"/>
    <property type="match status" value="1"/>
</dbReference>
<accession>A0A7X4KK07</accession>
<name>A0A7X4KK07_9BURK</name>
<dbReference type="InterPro" id="IPR021812">
    <property type="entry name" value="DUF3391"/>
</dbReference>
<dbReference type="InterPro" id="IPR003607">
    <property type="entry name" value="HD/PDEase_dom"/>
</dbReference>
<keyword evidence="3" id="KW-1185">Reference proteome</keyword>
<dbReference type="AlphaFoldDB" id="A0A7X4KK07"/>
<dbReference type="Proteomes" id="UP000450676">
    <property type="component" value="Unassembled WGS sequence"/>
</dbReference>
<sequence>MLKKITREQARIGMYVHQLCGSWYAHPFWQRAFLIRDAAMLARIHGGEVKEMWIDTSKGIGIGDGHAEAVELVARSRAAVSRLFEAASQAAAQLPDSLPSALPDAVSSALPVVEDIIGSITHHPGAMLSLVRLRGSDDYTYMHSVAVCALMVALAKHMGMEAGAVRECGLGGLLHDIGKAVVPSDILNKPDRLSKAEFEAVKLHPVAGHALLCAAGGLPAVVTDICLHHHERYDGQGYPSGQAGAAISLEARMGAVCDVYDAITSHRPYKAPWSPPDALRRMADWTRDGHFDPAVFAAFVRCLGITPAAHFTCASEPQGA</sequence>
<gene>
    <name evidence="2" type="ORF">GTP77_04740</name>
</gene>
<evidence type="ECO:0000313" key="3">
    <source>
        <dbReference type="Proteomes" id="UP000450676"/>
    </source>
</evidence>
<dbReference type="InterPro" id="IPR037522">
    <property type="entry name" value="HD_GYP_dom"/>
</dbReference>
<reference evidence="2 3" key="1">
    <citation type="submission" date="2019-12" db="EMBL/GenBank/DDBJ databases">
        <title>Novel species isolated from a subtropical stream in China.</title>
        <authorList>
            <person name="Lu H."/>
        </authorList>
    </citation>
    <scope>NUCLEOTIDE SEQUENCE [LARGE SCALE GENOMIC DNA]</scope>
    <source>
        <strain evidence="2 3">FT127W</strain>
    </source>
</reference>